<accession>A0A1J5SV74</accession>
<evidence type="ECO:0000256" key="1">
    <source>
        <dbReference type="ARBA" id="ARBA00023027"/>
    </source>
</evidence>
<dbReference type="AlphaFoldDB" id="A0A1J5SV74"/>
<reference evidence="3" key="1">
    <citation type="submission" date="2016-10" db="EMBL/GenBank/DDBJ databases">
        <title>Sequence of Gallionella enrichment culture.</title>
        <authorList>
            <person name="Poehlein A."/>
            <person name="Muehling M."/>
            <person name="Daniel R."/>
        </authorList>
    </citation>
    <scope>NUCLEOTIDE SEQUENCE</scope>
</reference>
<dbReference type="InterPro" id="IPR036291">
    <property type="entry name" value="NAD(P)-bd_dom_sf"/>
</dbReference>
<name>A0A1J5SV74_9ZZZZ</name>
<dbReference type="Gene3D" id="3.40.50.720">
    <property type="entry name" value="NAD(P)-binding Rossmann-like Domain"/>
    <property type="match status" value="1"/>
</dbReference>
<dbReference type="CDD" id="cd05266">
    <property type="entry name" value="SDR_a4"/>
    <property type="match status" value="1"/>
</dbReference>
<protein>
    <submittedName>
        <fullName evidence="3">NAD dependent epimerase/dehydratase family protein</fullName>
    </submittedName>
</protein>
<feature type="domain" description="NAD-dependent epimerase/dehydratase" evidence="2">
    <location>
        <begin position="100"/>
        <end position="211"/>
    </location>
</feature>
<keyword evidence="1" id="KW-0520">NAD</keyword>
<comment type="caution">
    <text evidence="3">The sequence shown here is derived from an EMBL/GenBank/DDBJ whole genome shotgun (WGS) entry which is preliminary data.</text>
</comment>
<organism evidence="3">
    <name type="scientific">mine drainage metagenome</name>
    <dbReference type="NCBI Taxonomy" id="410659"/>
    <lineage>
        <taxon>unclassified sequences</taxon>
        <taxon>metagenomes</taxon>
        <taxon>ecological metagenomes</taxon>
    </lineage>
</organism>
<evidence type="ECO:0000313" key="3">
    <source>
        <dbReference type="EMBL" id="OIR07960.1"/>
    </source>
</evidence>
<dbReference type="SUPFAM" id="SSF51735">
    <property type="entry name" value="NAD(P)-binding Rossmann-fold domains"/>
    <property type="match status" value="1"/>
</dbReference>
<evidence type="ECO:0000259" key="2">
    <source>
        <dbReference type="Pfam" id="PF01370"/>
    </source>
</evidence>
<dbReference type="PANTHER" id="PTHR43574">
    <property type="entry name" value="EPIMERASE-RELATED"/>
    <property type="match status" value="1"/>
</dbReference>
<dbReference type="EMBL" id="MLJW01000034">
    <property type="protein sequence ID" value="OIR07960.1"/>
    <property type="molecule type" value="Genomic_DNA"/>
</dbReference>
<proteinExistence type="predicted"/>
<dbReference type="InterPro" id="IPR001509">
    <property type="entry name" value="Epimerase_deHydtase"/>
</dbReference>
<gene>
    <name evidence="3" type="ORF">GALL_98230</name>
</gene>
<sequence length="284" mass="30424">MIRPTLFCFGLGYCARRLARRLADRGWTVGGTVRAPADPDADGFSPLPFGPGQPLAAGALSRATHLLISIPPGPDDHADPVLDHCRAALETAPCLQWIGYLSTTGVYGDHQGGRVDETTPPAPGSARAARRVTAETAWLEMGRRLNVPTQIFRLAGIYGPGRSVLDDLRRGTAQRIIKPGQVFSRIHVDDVATVLEASMARPRAGAVYNVCDDEAAPPQDVVAFGAGLLKLPPPPDTPFAEAALSAMAQSFWADNKRVDNRLLHQELGVRLAYPSYREGLAACT</sequence>
<dbReference type="Pfam" id="PF01370">
    <property type="entry name" value="Epimerase"/>
    <property type="match status" value="1"/>
</dbReference>